<dbReference type="OrthoDB" id="4949679at2759"/>
<dbReference type="GeneID" id="19255689"/>
<reference evidence="2 3" key="2">
    <citation type="journal article" date="2014" name="Proc. Natl. Acad. Sci. U.S.A.">
        <title>Trajectory and genomic determinants of fungal-pathogen speciation and host adaptation.</title>
        <authorList>
            <person name="Hu X."/>
            <person name="Xiao G."/>
            <person name="Zheng P."/>
            <person name="Shang Y."/>
            <person name="Su Y."/>
            <person name="Zhang X."/>
            <person name="Liu X."/>
            <person name="Zhan S."/>
            <person name="St Leger R.J."/>
            <person name="Wang C."/>
        </authorList>
    </citation>
    <scope>GENOME REANNOTATION</scope>
    <source>
        <strain evidence="3">ARSEF 23 / ATCC MYA-3075</strain>
    </source>
</reference>
<feature type="compositionally biased region" description="Basic and acidic residues" evidence="1">
    <location>
        <begin position="349"/>
        <end position="361"/>
    </location>
</feature>
<sequence length="404" mass="45272">MCDTKSLMCDDVRSALANVFGGQSVTMKRKPIRNLIDKNRPQAEEVIHKYGYDKVVRVVMELLKAKAFPAVHGGTTGGSLEEKEAASTGDCWSIPTADQNVNRCQQCRSSSPSKGATKADLQPLDKDREQDDASSCLIKLPFQAQYELMTQLQTAMEHCCFYFSQKYLPDVLENRGWDCPAATTLDRWMEAIGSSKLFVASHKSGCQSTTAIGEILRSTAHIREVTIHRAGISTERLRKCLESAIALAEVLGQDQQSQQQPELRSLAAQVRSSIQDLEDWDLEQQLFLDVERSNIAKQRAKLDELEAAALKKANHQIEEYQYEVGARVQEAVRNFRDAFPAIPRNTGGTEDRAEKANSAERRSDNDEYLDFLLDANFEANPIVPRIVLERAVPNSQYVGIRRCL</sequence>
<feature type="region of interest" description="Disordered" evidence="1">
    <location>
        <begin position="105"/>
        <end position="125"/>
    </location>
</feature>
<evidence type="ECO:0000313" key="3">
    <source>
        <dbReference type="Proteomes" id="UP000002498"/>
    </source>
</evidence>
<protein>
    <submittedName>
        <fullName evidence="2">Ubiquinol-cytochrome-c reductase cytochrome c1</fullName>
    </submittedName>
</protein>
<evidence type="ECO:0000313" key="2">
    <source>
        <dbReference type="EMBL" id="EFZ04329.2"/>
    </source>
</evidence>
<dbReference type="KEGG" id="maj:MAA_01403"/>
<feature type="compositionally biased region" description="Polar residues" evidence="1">
    <location>
        <begin position="105"/>
        <end position="114"/>
    </location>
</feature>
<name>E9EKD1_METRA</name>
<dbReference type="RefSeq" id="XP_007817592.2">
    <property type="nucleotide sequence ID" value="XM_007819401.2"/>
</dbReference>
<dbReference type="EMBL" id="ADNJ02000013">
    <property type="protein sequence ID" value="EFZ04329.2"/>
    <property type="molecule type" value="Genomic_DNA"/>
</dbReference>
<dbReference type="Proteomes" id="UP000002498">
    <property type="component" value="Unassembled WGS sequence"/>
</dbReference>
<gene>
    <name evidence="2" type="ORF">MAA_01403</name>
</gene>
<dbReference type="HOGENOM" id="CLU_033910_2_0_1"/>
<dbReference type="AlphaFoldDB" id="E9EKD1"/>
<accession>E9EKD1</accession>
<keyword evidence="3" id="KW-1185">Reference proteome</keyword>
<proteinExistence type="predicted"/>
<feature type="region of interest" description="Disordered" evidence="1">
    <location>
        <begin position="340"/>
        <end position="361"/>
    </location>
</feature>
<reference evidence="2 3" key="1">
    <citation type="journal article" date="2011" name="PLoS Genet.">
        <title>Genome sequencing and comparative transcriptomics of the model entomopathogenic fungi Metarhizium anisopliae and M. acridum.</title>
        <authorList>
            <person name="Gao Q."/>
            <person name="Jin K."/>
            <person name="Ying S.H."/>
            <person name="Zhang Y."/>
            <person name="Xiao G."/>
            <person name="Shang Y."/>
            <person name="Duan Z."/>
            <person name="Hu X."/>
            <person name="Xie X.Q."/>
            <person name="Zhou G."/>
            <person name="Peng G."/>
            <person name="Luo Z."/>
            <person name="Huang W."/>
            <person name="Wang B."/>
            <person name="Fang W."/>
            <person name="Wang S."/>
            <person name="Zhong Y."/>
            <person name="Ma L.J."/>
            <person name="St Leger R.J."/>
            <person name="Zhao G.P."/>
            <person name="Pei Y."/>
            <person name="Feng M.G."/>
            <person name="Xia Y."/>
            <person name="Wang C."/>
        </authorList>
    </citation>
    <scope>NUCLEOTIDE SEQUENCE [LARGE SCALE GENOMIC DNA]</scope>
    <source>
        <strain evidence="3">ARSEF 23 / ATCC MYA-3075</strain>
    </source>
</reference>
<evidence type="ECO:0000256" key="1">
    <source>
        <dbReference type="SAM" id="MobiDB-lite"/>
    </source>
</evidence>
<comment type="caution">
    <text evidence="2">The sequence shown here is derived from an EMBL/GenBank/DDBJ whole genome shotgun (WGS) entry which is preliminary data.</text>
</comment>
<organism evidence="2 3">
    <name type="scientific">Metarhizium robertsii (strain ARSEF 23 / ATCC MYA-3075)</name>
    <name type="common">Metarhizium anisopliae (strain ARSEF 23)</name>
    <dbReference type="NCBI Taxonomy" id="655844"/>
    <lineage>
        <taxon>Eukaryota</taxon>
        <taxon>Fungi</taxon>
        <taxon>Dikarya</taxon>
        <taxon>Ascomycota</taxon>
        <taxon>Pezizomycotina</taxon>
        <taxon>Sordariomycetes</taxon>
        <taxon>Hypocreomycetidae</taxon>
        <taxon>Hypocreales</taxon>
        <taxon>Clavicipitaceae</taxon>
        <taxon>Metarhizium</taxon>
    </lineage>
</organism>